<dbReference type="GO" id="GO:0009104">
    <property type="term" value="P:lipopolysaccharide catabolic process"/>
    <property type="evidence" value="ECO:0007669"/>
    <property type="project" value="TreeGrafter"/>
</dbReference>
<dbReference type="Proteomes" id="UP001159641">
    <property type="component" value="Unassembled WGS sequence"/>
</dbReference>
<dbReference type="AlphaFoldDB" id="A0AB34GRI9"/>
<gene>
    <name evidence="1" type="ORF">J1605_009730</name>
</gene>
<evidence type="ECO:0000313" key="2">
    <source>
        <dbReference type="Proteomes" id="UP001159641"/>
    </source>
</evidence>
<evidence type="ECO:0000313" key="1">
    <source>
        <dbReference type="EMBL" id="KAJ8783122.1"/>
    </source>
</evidence>
<dbReference type="PANTHER" id="PTHR15010:SF0">
    <property type="entry name" value="ACYLOXYACYL HYDROLASE"/>
    <property type="match status" value="1"/>
</dbReference>
<dbReference type="PANTHER" id="PTHR15010">
    <property type="entry name" value="ACYLOXYACYL HYDROLASE"/>
    <property type="match status" value="1"/>
</dbReference>
<dbReference type="EMBL" id="JAIQCJ010002089">
    <property type="protein sequence ID" value="KAJ8783122.1"/>
    <property type="molecule type" value="Genomic_DNA"/>
</dbReference>
<organism evidence="1 2">
    <name type="scientific">Eschrichtius robustus</name>
    <name type="common">California gray whale</name>
    <name type="synonym">Eschrichtius gibbosus</name>
    <dbReference type="NCBI Taxonomy" id="9764"/>
    <lineage>
        <taxon>Eukaryota</taxon>
        <taxon>Metazoa</taxon>
        <taxon>Chordata</taxon>
        <taxon>Craniata</taxon>
        <taxon>Vertebrata</taxon>
        <taxon>Euteleostomi</taxon>
        <taxon>Mammalia</taxon>
        <taxon>Eutheria</taxon>
        <taxon>Laurasiatheria</taxon>
        <taxon>Artiodactyla</taxon>
        <taxon>Whippomorpha</taxon>
        <taxon>Cetacea</taxon>
        <taxon>Mysticeti</taxon>
        <taxon>Eschrichtiidae</taxon>
        <taxon>Eschrichtius</taxon>
    </lineage>
</organism>
<sequence length="182" mass="20830">MVEGAVVGGQLNKDVTYAHFYSFLNCLQVSPCHGWMSSNKTLRTLTSERAEQLSNTLKKIATSQKFTNFNLFYVDFDFQEIMEEWQRSGGQPWQLIEPVDGFHPTSFRSPALPGDRFSSVSQAPVVPFHDFLFHISKLLHVALQLLADRFWKKVQLQWPQVLGKENPFNPQIEQVFGDQGGH</sequence>
<dbReference type="GO" id="GO:0050528">
    <property type="term" value="F:acyloxyacyl hydrolase activity"/>
    <property type="evidence" value="ECO:0007669"/>
    <property type="project" value="InterPro"/>
</dbReference>
<dbReference type="Pfam" id="PF00657">
    <property type="entry name" value="Lipase_GDSL"/>
    <property type="match status" value="1"/>
</dbReference>
<dbReference type="InterPro" id="IPR001087">
    <property type="entry name" value="GDSL"/>
</dbReference>
<protein>
    <submittedName>
        <fullName evidence="1">Uncharacterized protein</fullName>
    </submittedName>
</protein>
<proteinExistence type="predicted"/>
<accession>A0AB34GRI9</accession>
<dbReference type="GO" id="GO:0050728">
    <property type="term" value="P:negative regulation of inflammatory response"/>
    <property type="evidence" value="ECO:0007669"/>
    <property type="project" value="TreeGrafter"/>
</dbReference>
<comment type="caution">
    <text evidence="1">The sequence shown here is derived from an EMBL/GenBank/DDBJ whole genome shotgun (WGS) entry which is preliminary data.</text>
</comment>
<name>A0AB34GRI9_ESCRO</name>
<dbReference type="GO" id="GO:0005509">
    <property type="term" value="F:calcium ion binding"/>
    <property type="evidence" value="ECO:0007669"/>
    <property type="project" value="TreeGrafter"/>
</dbReference>
<keyword evidence="2" id="KW-1185">Reference proteome</keyword>
<dbReference type="InterPro" id="IPR039676">
    <property type="entry name" value="AOAH"/>
</dbReference>
<reference evidence="1 2" key="1">
    <citation type="submission" date="2022-11" db="EMBL/GenBank/DDBJ databases">
        <title>Whole genome sequence of Eschrichtius robustus ER-17-0199.</title>
        <authorList>
            <person name="Bruniche-Olsen A."/>
            <person name="Black A.N."/>
            <person name="Fields C.J."/>
            <person name="Walden K."/>
            <person name="Dewoody J.A."/>
        </authorList>
    </citation>
    <scope>NUCLEOTIDE SEQUENCE [LARGE SCALE GENOMIC DNA]</scope>
    <source>
        <strain evidence="1">ER-17-0199</strain>
        <tissue evidence="1">Blubber</tissue>
    </source>
</reference>